<evidence type="ECO:0000313" key="2">
    <source>
        <dbReference type="RefSeq" id="XP_022156851.1"/>
    </source>
</evidence>
<keyword evidence="1" id="KW-1185">Reference proteome</keyword>
<proteinExistence type="predicted"/>
<dbReference type="PANTHER" id="PTHR31549:SF300">
    <property type="match status" value="1"/>
</dbReference>
<dbReference type="RefSeq" id="XP_022156851.1">
    <property type="nucleotide sequence ID" value="XM_022301159.1"/>
</dbReference>
<dbReference type="OrthoDB" id="1675634at2759"/>
<evidence type="ECO:0000313" key="1">
    <source>
        <dbReference type="Proteomes" id="UP000504603"/>
    </source>
</evidence>
<dbReference type="KEGG" id="mcha:111023687"/>
<protein>
    <submittedName>
        <fullName evidence="2">UPF0481 protein At3g02645</fullName>
    </submittedName>
</protein>
<gene>
    <name evidence="2" type="primary">LOC111023687</name>
</gene>
<dbReference type="AlphaFoldDB" id="A0A6J1DW80"/>
<reference evidence="2" key="1">
    <citation type="submission" date="2025-08" db="UniProtKB">
        <authorList>
            <consortium name="RefSeq"/>
        </authorList>
    </citation>
    <scope>IDENTIFICATION</scope>
    <source>
        <strain evidence="2">OHB3-1</strain>
    </source>
</reference>
<sequence length="498" mass="57147">MAETITMASPSYSILRTNLEETQWVLQISELLQRNDFHTAFESPISIFQVPDSIRNDSPEAFTPRRVALGPYHHFRSELLNLELYKLSRAKKVKDQIELAEFHKLVSDKLKPLELKIRACFDKYLEVGCEALAWIMLIDGLFLIHSLRIFAEVEVECSLQRHELPLPELDSEHQQMYLNPKANSMARNEIVSDTLMLENQIPFCVLKEILAGTHIINDLPVLLYKFCVLVSPFALRSYSHMVLVNSISFLDDRLPQTFQQSHHLLHFLYLLILNQWETDGEGEEIYGRPASPNLLGLCLNILASIMQTNAIELLLQFSELIQYLFEIFKVLVRPSSLEDSFPTIPSASKLKKVGVKFQPKYSLQAFTFYKPEATLWLPAITLDSTSHVILRNLVAFEVITKLNPPRFSQYAAVMNGLMATTKDVKILKEARIIVNNLESDEEVVELFNGFMKFASKGEPSKIGSSSPDPVNYMVNMVERIIEEVNKYYESTWRIKIII</sequence>
<dbReference type="Pfam" id="PF03140">
    <property type="entry name" value="DUF247"/>
    <property type="match status" value="1"/>
</dbReference>
<dbReference type="InterPro" id="IPR004158">
    <property type="entry name" value="DUF247_pln"/>
</dbReference>
<name>A0A6J1DW80_MOMCH</name>
<dbReference type="Proteomes" id="UP000504603">
    <property type="component" value="Unplaced"/>
</dbReference>
<dbReference type="PANTHER" id="PTHR31549">
    <property type="entry name" value="PROTEIN, PUTATIVE (DUF247)-RELATED-RELATED"/>
    <property type="match status" value="1"/>
</dbReference>
<accession>A0A6J1DW80</accession>
<organism evidence="1 2">
    <name type="scientific">Momordica charantia</name>
    <name type="common">Bitter gourd</name>
    <name type="synonym">Balsam pear</name>
    <dbReference type="NCBI Taxonomy" id="3673"/>
    <lineage>
        <taxon>Eukaryota</taxon>
        <taxon>Viridiplantae</taxon>
        <taxon>Streptophyta</taxon>
        <taxon>Embryophyta</taxon>
        <taxon>Tracheophyta</taxon>
        <taxon>Spermatophyta</taxon>
        <taxon>Magnoliopsida</taxon>
        <taxon>eudicotyledons</taxon>
        <taxon>Gunneridae</taxon>
        <taxon>Pentapetalae</taxon>
        <taxon>rosids</taxon>
        <taxon>fabids</taxon>
        <taxon>Cucurbitales</taxon>
        <taxon>Cucurbitaceae</taxon>
        <taxon>Momordiceae</taxon>
        <taxon>Momordica</taxon>
    </lineage>
</organism>
<dbReference type="GeneID" id="111023687"/>